<evidence type="ECO:0000313" key="2">
    <source>
        <dbReference type="EMBL" id="RCG29870.1"/>
    </source>
</evidence>
<keyword evidence="1" id="KW-0812">Transmembrane</keyword>
<evidence type="ECO:0000256" key="1">
    <source>
        <dbReference type="SAM" id="Phobius"/>
    </source>
</evidence>
<keyword evidence="1" id="KW-0472">Membrane</keyword>
<dbReference type="RefSeq" id="WP_147268807.1">
    <property type="nucleotide sequence ID" value="NZ_QOIL01000009.1"/>
</dbReference>
<keyword evidence="3" id="KW-1185">Reference proteome</keyword>
<gene>
    <name evidence="2" type="ORF">DQ384_16990</name>
</gene>
<dbReference type="AlphaFoldDB" id="A0A367FJQ7"/>
<proteinExistence type="predicted"/>
<comment type="caution">
    <text evidence="2">The sequence shown here is derived from an EMBL/GenBank/DDBJ whole genome shotgun (WGS) entry which is preliminary data.</text>
</comment>
<feature type="transmembrane region" description="Helical" evidence="1">
    <location>
        <begin position="13"/>
        <end position="31"/>
    </location>
</feature>
<protein>
    <submittedName>
        <fullName evidence="2">Uncharacterized protein</fullName>
    </submittedName>
</protein>
<dbReference type="EMBL" id="QOIL01000009">
    <property type="protein sequence ID" value="RCG29870.1"/>
    <property type="molecule type" value="Genomic_DNA"/>
</dbReference>
<evidence type="ECO:0000313" key="3">
    <source>
        <dbReference type="Proteomes" id="UP000253094"/>
    </source>
</evidence>
<accession>A0A367FJQ7</accession>
<dbReference type="OrthoDB" id="4191917at2"/>
<reference evidence="2 3" key="1">
    <citation type="submission" date="2018-06" db="EMBL/GenBank/DDBJ databases">
        <title>Sphaerisporangium craniellae sp. nov., isolated from a marine sponge in the South China Sea.</title>
        <authorList>
            <person name="Li L."/>
        </authorList>
    </citation>
    <scope>NUCLEOTIDE SEQUENCE [LARGE SCALE GENOMIC DNA]</scope>
    <source>
        <strain evidence="2 3">CCTCC AA 208026</strain>
    </source>
</reference>
<keyword evidence="1" id="KW-1133">Transmembrane helix</keyword>
<sequence length="237" mass="26290">MSPDPGGPAWTDIVTTIVTVVAVGVALWAAWKASRQADMAADSARFAGTQADAAKEQVAVGKDQLDVASRQLELEVAIRREQQEPHVVVDIVPSPHAIKVFILVIENIGPTVARNVRIAFEPPIERAAERNPHQHVLRNSRIFTEGISHMPPGRRIELLFDQTPERHDAQLPMQYAATVDAEWTGGRVETMTYNIDLSIYYDVTFHGVRNLHDGVEVLEKVKKELDEIKKKMPAPPG</sequence>
<name>A0A367FJQ7_9ACTN</name>
<organism evidence="2 3">
    <name type="scientific">Sphaerisporangium album</name>
    <dbReference type="NCBI Taxonomy" id="509200"/>
    <lineage>
        <taxon>Bacteria</taxon>
        <taxon>Bacillati</taxon>
        <taxon>Actinomycetota</taxon>
        <taxon>Actinomycetes</taxon>
        <taxon>Streptosporangiales</taxon>
        <taxon>Streptosporangiaceae</taxon>
        <taxon>Sphaerisporangium</taxon>
    </lineage>
</organism>
<dbReference type="Proteomes" id="UP000253094">
    <property type="component" value="Unassembled WGS sequence"/>
</dbReference>